<dbReference type="HOGENOM" id="CLU_080926_1_0_9"/>
<feature type="compositionally biased region" description="Acidic residues" evidence="1">
    <location>
        <begin position="54"/>
        <end position="66"/>
    </location>
</feature>
<keyword evidence="2" id="KW-0732">Signal</keyword>
<feature type="chain" id="PRO_5038387959" evidence="2">
    <location>
        <begin position="19"/>
        <end position="222"/>
    </location>
</feature>
<accession>D6XXX6</accession>
<dbReference type="RefSeq" id="WP_013171478.1">
    <property type="nucleotide sequence ID" value="NC_014219.1"/>
</dbReference>
<dbReference type="InterPro" id="IPR019606">
    <property type="entry name" value="GerMN"/>
</dbReference>
<dbReference type="STRING" id="439292.Bsel_0513"/>
<dbReference type="PROSITE" id="PS51257">
    <property type="entry name" value="PROKAR_LIPOPROTEIN"/>
    <property type="match status" value="1"/>
</dbReference>
<dbReference type="Proteomes" id="UP000000271">
    <property type="component" value="Chromosome"/>
</dbReference>
<dbReference type="EMBL" id="CP001791">
    <property type="protein sequence ID" value="ADH98049.1"/>
    <property type="molecule type" value="Genomic_DNA"/>
</dbReference>
<evidence type="ECO:0000259" key="3">
    <source>
        <dbReference type="SMART" id="SM00909"/>
    </source>
</evidence>
<keyword evidence="4" id="KW-0449">Lipoprotein</keyword>
<evidence type="ECO:0000313" key="5">
    <source>
        <dbReference type="Proteomes" id="UP000000271"/>
    </source>
</evidence>
<proteinExistence type="predicted"/>
<protein>
    <submittedName>
        <fullName evidence="4">Lipoprotein LpqB, GerMN domain protein</fullName>
    </submittedName>
</protein>
<feature type="compositionally biased region" description="Polar residues" evidence="1">
    <location>
        <begin position="29"/>
        <end position="47"/>
    </location>
</feature>
<sequence>MKKTKLTALALASVFFLAACGEGNDNEAVSGSAVDNGNDNADMNNEPENVNNEADNEGNEEPEENNEENHNEEEANEEEDVAMIDQVTLYFSDDQLLETYRYVTDESVTMDEDGAMDAFGLWLEGAPSEDLLLLAPEGTTVQSISFDDETAVISFSPELNDANLGSSGAMMLTEHIAMMFEQFGIAEVFVEIDGEQVENFLGHMSLEDPLRPGDPDEYPLYE</sequence>
<evidence type="ECO:0000256" key="1">
    <source>
        <dbReference type="SAM" id="MobiDB-lite"/>
    </source>
</evidence>
<name>D6XXX6_BACIE</name>
<feature type="region of interest" description="Disordered" evidence="1">
    <location>
        <begin position="29"/>
        <end position="79"/>
    </location>
</feature>
<keyword evidence="5" id="KW-1185">Reference proteome</keyword>
<reference evidence="4" key="1">
    <citation type="submission" date="2009-10" db="EMBL/GenBank/DDBJ databases">
        <title>Complete sequence of Bacillus selenitireducens MLS10.</title>
        <authorList>
            <consortium name="US DOE Joint Genome Institute"/>
            <person name="Lucas S."/>
            <person name="Copeland A."/>
            <person name="Lapidus A."/>
            <person name="Glavina del Rio T."/>
            <person name="Dalin E."/>
            <person name="Tice H."/>
            <person name="Bruce D."/>
            <person name="Goodwin L."/>
            <person name="Pitluck S."/>
            <person name="Sims D."/>
            <person name="Brettin T."/>
            <person name="Detter J.C."/>
            <person name="Han C."/>
            <person name="Larimer F."/>
            <person name="Land M."/>
            <person name="Hauser L."/>
            <person name="Kyrpides N."/>
            <person name="Ovchinnikova G."/>
            <person name="Stolz J."/>
        </authorList>
    </citation>
    <scope>NUCLEOTIDE SEQUENCE [LARGE SCALE GENOMIC DNA]</scope>
    <source>
        <strain evidence="4">MLS10</strain>
    </source>
</reference>
<organism evidence="4 5">
    <name type="scientific">Bacillus selenitireducens (strain ATCC 700615 / DSM 15326 / MLS10)</name>
    <dbReference type="NCBI Taxonomy" id="439292"/>
    <lineage>
        <taxon>Bacteria</taxon>
        <taxon>Bacillati</taxon>
        <taxon>Bacillota</taxon>
        <taxon>Bacilli</taxon>
        <taxon>Bacillales</taxon>
        <taxon>Bacillaceae</taxon>
        <taxon>Salisediminibacterium</taxon>
    </lineage>
</organism>
<evidence type="ECO:0000313" key="4">
    <source>
        <dbReference type="EMBL" id="ADH98049.1"/>
    </source>
</evidence>
<dbReference type="OrthoDB" id="1954033at2"/>
<dbReference type="AlphaFoldDB" id="D6XXX6"/>
<gene>
    <name evidence="4" type="ordered locus">Bsel_0513</name>
</gene>
<dbReference type="KEGG" id="bse:Bsel_0513"/>
<evidence type="ECO:0000256" key="2">
    <source>
        <dbReference type="SAM" id="SignalP"/>
    </source>
</evidence>
<feature type="domain" description="GerMN" evidence="3">
    <location>
        <begin position="115"/>
        <end position="201"/>
    </location>
</feature>
<dbReference type="SMART" id="SM00909">
    <property type="entry name" value="Germane"/>
    <property type="match status" value="1"/>
</dbReference>
<feature type="signal peptide" evidence="2">
    <location>
        <begin position="1"/>
        <end position="18"/>
    </location>
</feature>
<dbReference type="Pfam" id="PF10646">
    <property type="entry name" value="Germane"/>
    <property type="match status" value="1"/>
</dbReference>